<feature type="domain" description="Glycine-rich" evidence="2">
    <location>
        <begin position="344"/>
        <end position="539"/>
    </location>
</feature>
<accession>A0A4R2GW55</accession>
<dbReference type="OrthoDB" id="8351952at2"/>
<protein>
    <submittedName>
        <fullName evidence="3">Phage-related tail fiber protein</fullName>
    </submittedName>
</protein>
<gene>
    <name evidence="3" type="ORF">EV666_102216</name>
</gene>
<dbReference type="RefSeq" id="WP_132003445.1">
    <property type="nucleotide sequence ID" value="NZ_JBHUNN010000002.1"/>
</dbReference>
<feature type="domain" description="Phage tail fibre protein N-terminal" evidence="1">
    <location>
        <begin position="1"/>
        <end position="144"/>
    </location>
</feature>
<reference evidence="3 4" key="1">
    <citation type="submission" date="2019-03" db="EMBL/GenBank/DDBJ databases">
        <title>Genomic Encyclopedia of Type Strains, Phase IV (KMG-IV): sequencing the most valuable type-strain genomes for metagenomic binning, comparative biology and taxonomic classification.</title>
        <authorList>
            <person name="Goeker M."/>
        </authorList>
    </citation>
    <scope>NUCLEOTIDE SEQUENCE [LARGE SCALE GENOMIC DNA]</scope>
    <source>
        <strain evidence="3 4">DSM 22958</strain>
    </source>
</reference>
<name>A0A4R2GW55_9HYPH</name>
<evidence type="ECO:0000259" key="2">
    <source>
        <dbReference type="Pfam" id="PF21722"/>
    </source>
</evidence>
<evidence type="ECO:0000313" key="3">
    <source>
        <dbReference type="EMBL" id="TCO15238.1"/>
    </source>
</evidence>
<comment type="caution">
    <text evidence="3">The sequence shown here is derived from an EMBL/GenBank/DDBJ whole genome shotgun (WGS) entry which is preliminary data.</text>
</comment>
<keyword evidence="4" id="KW-1185">Reference proteome</keyword>
<dbReference type="Proteomes" id="UP000294881">
    <property type="component" value="Unassembled WGS sequence"/>
</dbReference>
<proteinExistence type="predicted"/>
<dbReference type="AlphaFoldDB" id="A0A4R2GW55"/>
<evidence type="ECO:0000313" key="4">
    <source>
        <dbReference type="Proteomes" id="UP000294881"/>
    </source>
</evidence>
<dbReference type="InterPro" id="IPR049304">
    <property type="entry name" value="Gly_rich_dom"/>
</dbReference>
<organism evidence="3 4">
    <name type="scientific">Camelimonas lactis</name>
    <dbReference type="NCBI Taxonomy" id="659006"/>
    <lineage>
        <taxon>Bacteria</taxon>
        <taxon>Pseudomonadati</taxon>
        <taxon>Pseudomonadota</taxon>
        <taxon>Alphaproteobacteria</taxon>
        <taxon>Hyphomicrobiales</taxon>
        <taxon>Chelatococcaceae</taxon>
        <taxon>Camelimonas</taxon>
    </lineage>
</organism>
<dbReference type="InterPro" id="IPR021251">
    <property type="entry name" value="DUF2793"/>
</dbReference>
<dbReference type="Pfam" id="PF10983">
    <property type="entry name" value="DUF2793"/>
    <property type="match status" value="1"/>
</dbReference>
<sequence length="539" mass="53295">MSDYTGVVTNVGQAKIAAAIGGTALNLTTIRVGDGNGAPITPSPAMTDLVRRVGAAYPIISAGRDPVNANHWRVSALIPVDDGPFDIREIAVFDAAGDMIAIARHVLVEKRSPAQGAAVELVTDIVFPVSETAQVTVQIQPAAAISIFQMLRAGFCVVESATVTAPPGAPALGRTHVIPAGATGAWAGLAGYLAQWNGTAWVAVDVPVGHQVVDQSKTTAARYLSRTATGWAADIPSVVQSGKWNYAVAAGTANALTVTLDPPLSAYTPGLVLRVRAASTNTAAYTLDAGAGAKAVVRYDGTPTQPGDRPPGVISEYIYDPVADAWRLMVLPTRLGGQSIYGTAGSYSFVVPDGVTQVEVEVWGAGGGSGACLGLTNICGSTGGGGGYARKTIKGLTPGSSVAVTIGTGGTGGVASPFAQPGAGGSSSFGAYVSATGGGSGQSASGVLPTFAGSGGTGSGGDVHVSGAPGGLYWIGNGGSVVYAPPGNAYGNPFRQPGSGDGIGLAASNAGDAGTAGITSTGASRNGGAGAPGKVIVRY</sequence>
<dbReference type="InterPro" id="IPR022225">
    <property type="entry name" value="Phage_tail_fibre_N"/>
</dbReference>
<dbReference type="EMBL" id="SLWL01000002">
    <property type="protein sequence ID" value="TCO15238.1"/>
    <property type="molecule type" value="Genomic_DNA"/>
</dbReference>
<dbReference type="Pfam" id="PF21722">
    <property type="entry name" value="Gly_rich_2"/>
    <property type="match status" value="1"/>
</dbReference>
<dbReference type="Pfam" id="PF12571">
    <property type="entry name" value="Phage_tail_fib"/>
    <property type="match status" value="1"/>
</dbReference>
<evidence type="ECO:0000259" key="1">
    <source>
        <dbReference type="Pfam" id="PF12571"/>
    </source>
</evidence>